<dbReference type="SUPFAM" id="SSF52833">
    <property type="entry name" value="Thioredoxin-like"/>
    <property type="match status" value="1"/>
</dbReference>
<proteinExistence type="inferred from homology"/>
<keyword evidence="3 4" id="KW-0560">Oxidoreductase</keyword>
<dbReference type="InterPro" id="IPR036249">
    <property type="entry name" value="Thioredoxin-like_sf"/>
</dbReference>
<dbReference type="PANTHER" id="PTHR11592">
    <property type="entry name" value="GLUTATHIONE PEROXIDASE"/>
    <property type="match status" value="1"/>
</dbReference>
<evidence type="ECO:0000256" key="2">
    <source>
        <dbReference type="ARBA" id="ARBA00022559"/>
    </source>
</evidence>
<gene>
    <name evidence="6" type="primary">GPX3</name>
    <name evidence="6" type="ORF">BLAG_LOCUS1607</name>
</gene>
<evidence type="ECO:0000313" key="6">
    <source>
        <dbReference type="EMBL" id="CAH1232502.1"/>
    </source>
</evidence>
<accession>A0A8J9VZP5</accession>
<dbReference type="PROSITE" id="PS51355">
    <property type="entry name" value="GLUTATHIONE_PEROXID_3"/>
    <property type="match status" value="1"/>
</dbReference>
<evidence type="ECO:0000256" key="4">
    <source>
        <dbReference type="RuleBase" id="RU000499"/>
    </source>
</evidence>
<dbReference type="Proteomes" id="UP000838412">
    <property type="component" value="Chromosome 1"/>
</dbReference>
<dbReference type="PRINTS" id="PR01011">
    <property type="entry name" value="GLUTPROXDASE"/>
</dbReference>
<name>A0A8J9VZP5_BRALA</name>
<dbReference type="GO" id="GO:0006979">
    <property type="term" value="P:response to oxidative stress"/>
    <property type="evidence" value="ECO:0007669"/>
    <property type="project" value="InterPro"/>
</dbReference>
<dbReference type="Pfam" id="PF00255">
    <property type="entry name" value="GSHPx"/>
    <property type="match status" value="1"/>
</dbReference>
<evidence type="ECO:0000256" key="3">
    <source>
        <dbReference type="ARBA" id="ARBA00023002"/>
    </source>
</evidence>
<keyword evidence="7" id="KW-1185">Reference proteome</keyword>
<dbReference type="InterPro" id="IPR000889">
    <property type="entry name" value="Glutathione_peroxidase"/>
</dbReference>
<dbReference type="EMBL" id="OV696686">
    <property type="protein sequence ID" value="CAH1232502.1"/>
    <property type="molecule type" value="Genomic_DNA"/>
</dbReference>
<comment type="similarity">
    <text evidence="1 4">Belongs to the glutathione peroxidase family.</text>
</comment>
<dbReference type="Gene3D" id="3.40.30.10">
    <property type="entry name" value="Glutaredoxin"/>
    <property type="match status" value="1"/>
</dbReference>
<sequence>MVDQKGHRFEILGFPTNNFGLQEPAPNSKILDCVKHINPGNGYVPNFPMFQKADCNGANEQPHFTYLKSCCPSINDVVGDRTRMYWNPVKNSDIRWNFEKFLVDPEGKAVKRFSSYVTPEDLESVIDNFITNWTPTTRDHTSGARSSRDSGLLSWLN</sequence>
<dbReference type="GO" id="GO:0004602">
    <property type="term" value="F:glutathione peroxidase activity"/>
    <property type="evidence" value="ECO:0007669"/>
    <property type="project" value="TreeGrafter"/>
</dbReference>
<feature type="region of interest" description="Disordered" evidence="5">
    <location>
        <begin position="137"/>
        <end position="157"/>
    </location>
</feature>
<dbReference type="AlphaFoldDB" id="A0A8J9VZP5"/>
<dbReference type="PANTHER" id="PTHR11592:SF81">
    <property type="entry name" value="GLUTATHIONE PEROXIDASE"/>
    <property type="match status" value="1"/>
</dbReference>
<reference evidence="6" key="1">
    <citation type="submission" date="2022-01" db="EMBL/GenBank/DDBJ databases">
        <authorList>
            <person name="Braso-Vives M."/>
        </authorList>
    </citation>
    <scope>NUCLEOTIDE SEQUENCE</scope>
</reference>
<keyword evidence="2 4" id="KW-0575">Peroxidase</keyword>
<evidence type="ECO:0000256" key="1">
    <source>
        <dbReference type="ARBA" id="ARBA00006926"/>
    </source>
</evidence>
<organism evidence="6 7">
    <name type="scientific">Branchiostoma lanceolatum</name>
    <name type="common">Common lancelet</name>
    <name type="synonym">Amphioxus lanceolatum</name>
    <dbReference type="NCBI Taxonomy" id="7740"/>
    <lineage>
        <taxon>Eukaryota</taxon>
        <taxon>Metazoa</taxon>
        <taxon>Chordata</taxon>
        <taxon>Cephalochordata</taxon>
        <taxon>Leptocardii</taxon>
        <taxon>Amphioxiformes</taxon>
        <taxon>Branchiostomatidae</taxon>
        <taxon>Branchiostoma</taxon>
    </lineage>
</organism>
<feature type="compositionally biased region" description="Basic and acidic residues" evidence="5">
    <location>
        <begin position="137"/>
        <end position="148"/>
    </location>
</feature>
<protein>
    <recommendedName>
        <fullName evidence="4">Glutathione peroxidase</fullName>
    </recommendedName>
</protein>
<evidence type="ECO:0000256" key="5">
    <source>
        <dbReference type="SAM" id="MobiDB-lite"/>
    </source>
</evidence>
<dbReference type="OrthoDB" id="446890at2759"/>
<evidence type="ECO:0000313" key="7">
    <source>
        <dbReference type="Proteomes" id="UP000838412"/>
    </source>
</evidence>